<dbReference type="EMBL" id="JAHQIW010000161">
    <property type="protein sequence ID" value="KAJ1346361.1"/>
    <property type="molecule type" value="Genomic_DNA"/>
</dbReference>
<name>A0AAD5QGR0_PARTN</name>
<proteinExistence type="predicted"/>
<feature type="compositionally biased region" description="Low complexity" evidence="1">
    <location>
        <begin position="52"/>
        <end position="63"/>
    </location>
</feature>
<dbReference type="AlphaFoldDB" id="A0AAD5QGR0"/>
<comment type="caution">
    <text evidence="2">The sequence shown here is derived from an EMBL/GenBank/DDBJ whole genome shotgun (WGS) entry which is preliminary data.</text>
</comment>
<evidence type="ECO:0000313" key="3">
    <source>
        <dbReference type="Proteomes" id="UP001196413"/>
    </source>
</evidence>
<dbReference type="Proteomes" id="UP001196413">
    <property type="component" value="Unassembled WGS sequence"/>
</dbReference>
<evidence type="ECO:0000256" key="1">
    <source>
        <dbReference type="SAM" id="MobiDB-lite"/>
    </source>
</evidence>
<keyword evidence="3" id="KW-1185">Reference proteome</keyword>
<protein>
    <submittedName>
        <fullName evidence="2">Uncharacterized protein</fullName>
    </submittedName>
</protein>
<gene>
    <name evidence="2" type="ORF">KIN20_001125</name>
</gene>
<organism evidence="2 3">
    <name type="scientific">Parelaphostrongylus tenuis</name>
    <name type="common">Meningeal worm</name>
    <dbReference type="NCBI Taxonomy" id="148309"/>
    <lineage>
        <taxon>Eukaryota</taxon>
        <taxon>Metazoa</taxon>
        <taxon>Ecdysozoa</taxon>
        <taxon>Nematoda</taxon>
        <taxon>Chromadorea</taxon>
        <taxon>Rhabditida</taxon>
        <taxon>Rhabditina</taxon>
        <taxon>Rhabditomorpha</taxon>
        <taxon>Strongyloidea</taxon>
        <taxon>Metastrongylidae</taxon>
        <taxon>Parelaphostrongylus</taxon>
    </lineage>
</organism>
<sequence length="75" mass="8489">MHFRCIICRADVHRLRHIRSNPIMISCKAEAPFAVNFLRYGGIVSMRSQLTSSGLTKSSPSSSHQPFTIDDLQRN</sequence>
<evidence type="ECO:0000313" key="2">
    <source>
        <dbReference type="EMBL" id="KAJ1346361.1"/>
    </source>
</evidence>
<accession>A0AAD5QGR0</accession>
<feature type="region of interest" description="Disordered" evidence="1">
    <location>
        <begin position="52"/>
        <end position="75"/>
    </location>
</feature>
<reference evidence="2" key="1">
    <citation type="submission" date="2021-06" db="EMBL/GenBank/DDBJ databases">
        <title>Parelaphostrongylus tenuis whole genome reference sequence.</title>
        <authorList>
            <person name="Garwood T.J."/>
            <person name="Larsen P.A."/>
            <person name="Fountain-Jones N.M."/>
            <person name="Garbe J.R."/>
            <person name="Macchietto M.G."/>
            <person name="Kania S.A."/>
            <person name="Gerhold R.W."/>
            <person name="Richards J.E."/>
            <person name="Wolf T.M."/>
        </authorList>
    </citation>
    <scope>NUCLEOTIDE SEQUENCE</scope>
    <source>
        <strain evidence="2">MNPRO001-30</strain>
        <tissue evidence="2">Meninges</tissue>
    </source>
</reference>